<gene>
    <name evidence="5" type="ORF">L9F63_022285</name>
</gene>
<evidence type="ECO:0000313" key="5">
    <source>
        <dbReference type="EMBL" id="KAJ9583378.1"/>
    </source>
</evidence>
<sequence length="180" mass="20695">MPLQKPIPLPDPIPENKVEDRRLWVGNLDPRKFDLLFHRTGPLAGQPRGYAFVTYSCKENAVKAKDALDKKMVGNKRVVVRWANNVSKDELDKPRPEIAIPALAGAKSERKISRETTIQAIEAKLKMMEHNSVDDFEVNNAPTGSLHPQRHIPATQQPSLRHRQHSRHDSRPYRRSNYRR</sequence>
<dbReference type="AlphaFoldDB" id="A0AAD8EAP5"/>
<evidence type="ECO:0000256" key="1">
    <source>
        <dbReference type="ARBA" id="ARBA00022884"/>
    </source>
</evidence>
<protein>
    <recommendedName>
        <fullName evidence="4">RRM domain-containing protein</fullName>
    </recommendedName>
</protein>
<dbReference type="Gene3D" id="3.30.70.330">
    <property type="match status" value="1"/>
</dbReference>
<feature type="region of interest" description="Disordered" evidence="3">
    <location>
        <begin position="136"/>
        <end position="180"/>
    </location>
</feature>
<feature type="domain" description="RRM" evidence="4">
    <location>
        <begin position="21"/>
        <end position="85"/>
    </location>
</feature>
<organism evidence="5 6">
    <name type="scientific">Diploptera punctata</name>
    <name type="common">Pacific beetle cockroach</name>
    <dbReference type="NCBI Taxonomy" id="6984"/>
    <lineage>
        <taxon>Eukaryota</taxon>
        <taxon>Metazoa</taxon>
        <taxon>Ecdysozoa</taxon>
        <taxon>Arthropoda</taxon>
        <taxon>Hexapoda</taxon>
        <taxon>Insecta</taxon>
        <taxon>Pterygota</taxon>
        <taxon>Neoptera</taxon>
        <taxon>Polyneoptera</taxon>
        <taxon>Dictyoptera</taxon>
        <taxon>Blattodea</taxon>
        <taxon>Blaberoidea</taxon>
        <taxon>Blaberidae</taxon>
        <taxon>Diplopterinae</taxon>
        <taxon>Diploptera</taxon>
    </lineage>
</organism>
<dbReference type="InterPro" id="IPR035979">
    <property type="entry name" value="RBD_domain_sf"/>
</dbReference>
<accession>A0AAD8EAP5</accession>
<dbReference type="InterPro" id="IPR000504">
    <property type="entry name" value="RRM_dom"/>
</dbReference>
<dbReference type="Proteomes" id="UP001233999">
    <property type="component" value="Unassembled WGS sequence"/>
</dbReference>
<dbReference type="SMART" id="SM00360">
    <property type="entry name" value="RRM"/>
    <property type="match status" value="1"/>
</dbReference>
<keyword evidence="6" id="KW-1185">Reference proteome</keyword>
<reference evidence="5" key="2">
    <citation type="submission" date="2023-05" db="EMBL/GenBank/DDBJ databases">
        <authorList>
            <person name="Fouks B."/>
        </authorList>
    </citation>
    <scope>NUCLEOTIDE SEQUENCE</scope>
    <source>
        <strain evidence="5">Stay&amp;Tobe</strain>
        <tissue evidence="5">Testes</tissue>
    </source>
</reference>
<reference evidence="5" key="1">
    <citation type="journal article" date="2023" name="IScience">
        <title>Live-bearing cockroach genome reveals convergent evolutionary mechanisms linked to viviparity in insects and beyond.</title>
        <authorList>
            <person name="Fouks B."/>
            <person name="Harrison M.C."/>
            <person name="Mikhailova A.A."/>
            <person name="Marchal E."/>
            <person name="English S."/>
            <person name="Carruthers M."/>
            <person name="Jennings E.C."/>
            <person name="Chiamaka E.L."/>
            <person name="Frigard R.A."/>
            <person name="Pippel M."/>
            <person name="Attardo G.M."/>
            <person name="Benoit J.B."/>
            <person name="Bornberg-Bauer E."/>
            <person name="Tobe S.S."/>
        </authorList>
    </citation>
    <scope>NUCLEOTIDE SEQUENCE</scope>
    <source>
        <strain evidence="5">Stay&amp;Tobe</strain>
    </source>
</reference>
<evidence type="ECO:0000313" key="6">
    <source>
        <dbReference type="Proteomes" id="UP001233999"/>
    </source>
</evidence>
<name>A0AAD8EAP5_DIPPU</name>
<dbReference type="SUPFAM" id="SSF54928">
    <property type="entry name" value="RNA-binding domain, RBD"/>
    <property type="match status" value="1"/>
</dbReference>
<feature type="non-terminal residue" evidence="5">
    <location>
        <position position="180"/>
    </location>
</feature>
<dbReference type="EMBL" id="JASPKZ010007611">
    <property type="protein sequence ID" value="KAJ9583378.1"/>
    <property type="molecule type" value="Genomic_DNA"/>
</dbReference>
<dbReference type="Pfam" id="PF00076">
    <property type="entry name" value="RRM_1"/>
    <property type="match status" value="1"/>
</dbReference>
<keyword evidence="1 2" id="KW-0694">RNA-binding</keyword>
<proteinExistence type="predicted"/>
<evidence type="ECO:0000256" key="2">
    <source>
        <dbReference type="PROSITE-ProRule" id="PRU00176"/>
    </source>
</evidence>
<comment type="caution">
    <text evidence="5">The sequence shown here is derived from an EMBL/GenBank/DDBJ whole genome shotgun (WGS) entry which is preliminary data.</text>
</comment>
<dbReference type="PROSITE" id="PS50102">
    <property type="entry name" value="RRM"/>
    <property type="match status" value="1"/>
</dbReference>
<dbReference type="GO" id="GO:0003723">
    <property type="term" value="F:RNA binding"/>
    <property type="evidence" value="ECO:0007669"/>
    <property type="project" value="UniProtKB-UniRule"/>
</dbReference>
<evidence type="ECO:0000259" key="4">
    <source>
        <dbReference type="PROSITE" id="PS50102"/>
    </source>
</evidence>
<dbReference type="InterPro" id="IPR012677">
    <property type="entry name" value="Nucleotide-bd_a/b_plait_sf"/>
</dbReference>
<evidence type="ECO:0000256" key="3">
    <source>
        <dbReference type="SAM" id="MobiDB-lite"/>
    </source>
</evidence>